<accession>A0A7W6JNT0</accession>
<dbReference type="PANTHER" id="PTHR11240">
    <property type="entry name" value="RIBONUCLEASE T2"/>
    <property type="match status" value="1"/>
</dbReference>
<dbReference type="SUPFAM" id="SSF55895">
    <property type="entry name" value="Ribonuclease Rh-like"/>
    <property type="match status" value="1"/>
</dbReference>
<dbReference type="EMBL" id="JACIEH010000001">
    <property type="protein sequence ID" value="MBB4096794.1"/>
    <property type="molecule type" value="Genomic_DNA"/>
</dbReference>
<dbReference type="AlphaFoldDB" id="A0A7W6JNT0"/>
<dbReference type="Proteomes" id="UP000557392">
    <property type="component" value="Unassembled WGS sequence"/>
</dbReference>
<dbReference type="InterPro" id="IPR039378">
    <property type="entry name" value="RNase_T2_prok"/>
</dbReference>
<dbReference type="InterPro" id="IPR036430">
    <property type="entry name" value="RNase_T2-like_sf"/>
</dbReference>
<sequence length="240" mass="26595">MRKLVLGIVGTGLALLPGIASAQALMCRPAAGVERPRPDLPDAKQPRRILPIGSYTLALTWNPGLCRADGTNPENRFRCSRGARFGFTLHGLWPDGTGKTWPQYCADTRILSPAQIKQMLCTTPSAQLIQHEWAKHGTCTSMAPSTYFATAKRLYDLVRYPDMDRLSRGDLTVGQFKARFAAANPNIPAESIRVTVTRENWLDELWLCLDTGLRYERCKPNSGGAADANPLRIWRGSGRR</sequence>
<keyword evidence="5" id="KW-1185">Reference proteome</keyword>
<proteinExistence type="inferred from homology"/>
<dbReference type="InterPro" id="IPR018188">
    <property type="entry name" value="RNase_T2_His_AS_1"/>
</dbReference>
<keyword evidence="4" id="KW-0456">Lyase</keyword>
<reference evidence="4 5" key="1">
    <citation type="submission" date="2020-08" db="EMBL/GenBank/DDBJ databases">
        <title>Genomic Encyclopedia of Type Strains, Phase IV (KMG-IV): sequencing the most valuable type-strain genomes for metagenomic binning, comparative biology and taxonomic classification.</title>
        <authorList>
            <person name="Goeker M."/>
        </authorList>
    </citation>
    <scope>NUCLEOTIDE SEQUENCE [LARGE SCALE GENOMIC DNA]</scope>
    <source>
        <strain evidence="4 5">DSM 101806</strain>
    </source>
</reference>
<dbReference type="GO" id="GO:0003723">
    <property type="term" value="F:RNA binding"/>
    <property type="evidence" value="ECO:0007669"/>
    <property type="project" value="InterPro"/>
</dbReference>
<name>A0A7W6JNT0_9SPHN</name>
<keyword evidence="3" id="KW-0732">Signal</keyword>
<evidence type="ECO:0000256" key="2">
    <source>
        <dbReference type="RuleBase" id="RU004328"/>
    </source>
</evidence>
<evidence type="ECO:0000256" key="1">
    <source>
        <dbReference type="ARBA" id="ARBA00007469"/>
    </source>
</evidence>
<dbReference type="InterPro" id="IPR033130">
    <property type="entry name" value="RNase_T2_His_AS_2"/>
</dbReference>
<dbReference type="InterPro" id="IPR001568">
    <property type="entry name" value="RNase_T2-like"/>
</dbReference>
<organism evidence="4 5">
    <name type="scientific">Sphingomonas kyeonggiensis</name>
    <dbReference type="NCBI Taxonomy" id="1268553"/>
    <lineage>
        <taxon>Bacteria</taxon>
        <taxon>Pseudomonadati</taxon>
        <taxon>Pseudomonadota</taxon>
        <taxon>Alphaproteobacteria</taxon>
        <taxon>Sphingomonadales</taxon>
        <taxon>Sphingomonadaceae</taxon>
        <taxon>Sphingomonas</taxon>
    </lineage>
</organism>
<dbReference type="PROSITE" id="PS00531">
    <property type="entry name" value="RNASE_T2_2"/>
    <property type="match status" value="1"/>
</dbReference>
<evidence type="ECO:0000256" key="3">
    <source>
        <dbReference type="SAM" id="SignalP"/>
    </source>
</evidence>
<protein>
    <submittedName>
        <fullName evidence="4">Ribonuclease T2</fullName>
        <ecNumber evidence="4">4.6.1.19</ecNumber>
    </submittedName>
</protein>
<dbReference type="Gene3D" id="3.90.730.10">
    <property type="entry name" value="Ribonuclease T2-like"/>
    <property type="match status" value="1"/>
</dbReference>
<dbReference type="PANTHER" id="PTHR11240:SF22">
    <property type="entry name" value="RIBONUCLEASE T2"/>
    <property type="match status" value="1"/>
</dbReference>
<dbReference type="EC" id="4.6.1.19" evidence="4"/>
<dbReference type="GO" id="GO:0033897">
    <property type="term" value="F:ribonuclease T2 activity"/>
    <property type="evidence" value="ECO:0007669"/>
    <property type="project" value="UniProtKB-EC"/>
</dbReference>
<gene>
    <name evidence="4" type="ORF">GGR46_000327</name>
</gene>
<dbReference type="Pfam" id="PF00445">
    <property type="entry name" value="Ribonuclease_T2"/>
    <property type="match status" value="1"/>
</dbReference>
<feature type="signal peptide" evidence="3">
    <location>
        <begin position="1"/>
        <end position="22"/>
    </location>
</feature>
<comment type="caution">
    <text evidence="4">The sequence shown here is derived from an EMBL/GenBank/DDBJ whole genome shotgun (WGS) entry which is preliminary data.</text>
</comment>
<comment type="similarity">
    <text evidence="1 2">Belongs to the RNase T2 family.</text>
</comment>
<feature type="chain" id="PRO_5031239188" evidence="3">
    <location>
        <begin position="23"/>
        <end position="240"/>
    </location>
</feature>
<dbReference type="CDD" id="cd01062">
    <property type="entry name" value="RNase_T2_prok"/>
    <property type="match status" value="1"/>
</dbReference>
<evidence type="ECO:0000313" key="5">
    <source>
        <dbReference type="Proteomes" id="UP000557392"/>
    </source>
</evidence>
<dbReference type="GO" id="GO:0006401">
    <property type="term" value="P:RNA catabolic process"/>
    <property type="evidence" value="ECO:0007669"/>
    <property type="project" value="UniProtKB-ARBA"/>
</dbReference>
<evidence type="ECO:0000313" key="4">
    <source>
        <dbReference type="EMBL" id="MBB4096794.1"/>
    </source>
</evidence>
<dbReference type="RefSeq" id="WP_183993947.1">
    <property type="nucleotide sequence ID" value="NZ_JACIEH010000001.1"/>
</dbReference>
<dbReference type="PROSITE" id="PS00530">
    <property type="entry name" value="RNASE_T2_1"/>
    <property type="match status" value="1"/>
</dbReference>